<comment type="caution">
    <text evidence="1">The sequence shown here is derived from an EMBL/GenBank/DDBJ whole genome shotgun (WGS) entry which is preliminary data.</text>
</comment>
<dbReference type="Gene3D" id="3.40.50.12580">
    <property type="match status" value="1"/>
</dbReference>
<organism evidence="1 2">
    <name type="scientific">Umezawaea tangerina</name>
    <dbReference type="NCBI Taxonomy" id="84725"/>
    <lineage>
        <taxon>Bacteria</taxon>
        <taxon>Bacillati</taxon>
        <taxon>Actinomycetota</taxon>
        <taxon>Actinomycetes</taxon>
        <taxon>Pseudonocardiales</taxon>
        <taxon>Pseudonocardiaceae</taxon>
        <taxon>Umezawaea</taxon>
    </lineage>
</organism>
<protein>
    <recommendedName>
        <fullName evidence="3">CDP-glycerol:poly(Glycerophosphate) glycerophosphotransferase</fullName>
    </recommendedName>
</protein>
<dbReference type="AlphaFoldDB" id="A0A2T0TJV3"/>
<evidence type="ECO:0008006" key="3">
    <source>
        <dbReference type="Google" id="ProtNLM"/>
    </source>
</evidence>
<dbReference type="InterPro" id="IPR043148">
    <property type="entry name" value="TagF_C"/>
</dbReference>
<evidence type="ECO:0000313" key="2">
    <source>
        <dbReference type="Proteomes" id="UP000239494"/>
    </source>
</evidence>
<dbReference type="Proteomes" id="UP000239494">
    <property type="component" value="Unassembled WGS sequence"/>
</dbReference>
<evidence type="ECO:0000313" key="1">
    <source>
        <dbReference type="EMBL" id="PRY45956.1"/>
    </source>
</evidence>
<proteinExistence type="predicted"/>
<keyword evidence="2" id="KW-1185">Reference proteome</keyword>
<gene>
    <name evidence="1" type="ORF">CLV43_101219</name>
</gene>
<accession>A0A2T0TJV3</accession>
<sequence>MRVWRKRSPEPQVEKKVVLIVVRTLTCCDRVRDILPLCDSDRRLEIHWVVEPGSAYRDGVDDYLKNLDVRLLRWAQARRRRFDLILAAHVDRRLGRLRGPIFVFPHGAGFNRILPKRTKSVVEPVGLSRHEHRTLLGRLVASVVGLSHPDQKAQLANAVPGAEHRSRVIGDPTFDRITANMPLREEFRRGLGVAPWQRLVVVTSTWGDHCLVKSPGLVDQLLSQLPQDEFKVALVLHPNVWRLHGEATVRAHFRDALDSGLLLLKHDDGWQVGIVAGDICIGDHGSVAFYAAALGRPFLKAVAAPADLLRESPTARFIEAATPVDRDSDLHQQILGAMSRHDPAELIAITAKSLGLSGDNGVTFQRTVYELLDLTPPALPRVLRYKAPQPIIGDEMVSVLLTLDVSATNANAGRVDIRRYPVILERHHPPDDRRDYVLLGKDTEVDTRLRQSAEIVVSAVRLGEQEALGWMKARLESTGVKLLVAALSDTRCVLRLRDGPLFEANTTPLTASGTSPPDPWITAAAVYAWLVEGGTFDQPVDLVIRLTDSPMRDIGISVTTLFGSALTP</sequence>
<name>A0A2T0TJV3_9PSEU</name>
<dbReference type="EMBL" id="PVTF01000001">
    <property type="protein sequence ID" value="PRY45956.1"/>
    <property type="molecule type" value="Genomic_DNA"/>
</dbReference>
<reference evidence="1 2" key="1">
    <citation type="submission" date="2018-03" db="EMBL/GenBank/DDBJ databases">
        <title>Genomic Encyclopedia of Archaeal and Bacterial Type Strains, Phase II (KMG-II): from individual species to whole genera.</title>
        <authorList>
            <person name="Goeker M."/>
        </authorList>
    </citation>
    <scope>NUCLEOTIDE SEQUENCE [LARGE SCALE GENOMIC DNA]</scope>
    <source>
        <strain evidence="1 2">DSM 44720</strain>
    </source>
</reference>